<dbReference type="Proteomes" id="UP000464754">
    <property type="component" value="Chromosome"/>
</dbReference>
<evidence type="ECO:0000313" key="2">
    <source>
        <dbReference type="EMBL" id="BBK22783.1"/>
    </source>
</evidence>
<dbReference type="EMBL" id="AP019695">
    <property type="protein sequence ID" value="BBK22783.1"/>
    <property type="molecule type" value="Genomic_DNA"/>
</dbReference>
<dbReference type="InterPro" id="IPR024445">
    <property type="entry name" value="Tnp_ISXO2-like"/>
</dbReference>
<evidence type="ECO:0000313" key="3">
    <source>
        <dbReference type="Proteomes" id="UP000464754"/>
    </source>
</evidence>
<protein>
    <recommendedName>
        <fullName evidence="1">ISXO2-like transposase domain-containing protein</fullName>
    </recommendedName>
</protein>
<gene>
    <name evidence="2" type="ORF">Aargi30884_16860</name>
</gene>
<organism evidence="2 3">
    <name type="scientific">Amedibacterium intestinale</name>
    <dbReference type="NCBI Taxonomy" id="2583452"/>
    <lineage>
        <taxon>Bacteria</taxon>
        <taxon>Bacillati</taxon>
        <taxon>Bacillota</taxon>
        <taxon>Erysipelotrichia</taxon>
        <taxon>Erysipelotrichales</taxon>
        <taxon>Erysipelotrichaceae</taxon>
        <taxon>Amedibacterium</taxon>
    </lineage>
</organism>
<name>A0A6N4TJ20_9FIRM</name>
<dbReference type="AlphaFoldDB" id="A0A6N4TJ20"/>
<evidence type="ECO:0000259" key="1">
    <source>
        <dbReference type="SMART" id="SM01126"/>
    </source>
</evidence>
<dbReference type="RefSeq" id="WP_118276554.1">
    <property type="nucleotide sequence ID" value="NZ_AP019695.1"/>
</dbReference>
<dbReference type="KEGG" id="aarg:Aargi30884_16860"/>
<keyword evidence="3" id="KW-1185">Reference proteome</keyword>
<proteinExistence type="predicted"/>
<sequence length="293" mass="34013">MKQSELLKSIASLTPYQKRKLEIYVIDALNLNEEDRDLKPKRCPYCGKESRMIKKGFKNGKQRYMCKDCSHIFTYNSHTITMYSKIERSMLKKIVLDTLSFVFVKKTAADLDLSVPCIFENRHKILCSLKVLLYSENMKLSGTIEIDETLELESQKGCRKIQRKARKRGGPSSYRGLFHEQVCIVTTTDRNGHEIFKAVGYGKPTKNSILENFLKNLDPKSILYSDGAFCYDELAKKANCSLVQLKITFVIQHRRTYQYSEQYTFANKRSIGWIQGYRNKIHEPIHELVCICS</sequence>
<feature type="domain" description="ISXO2-like transposase" evidence="1">
    <location>
        <begin position="139"/>
        <end position="266"/>
    </location>
</feature>
<accession>A0A6N4TJ20</accession>
<dbReference type="SMART" id="SM01126">
    <property type="entry name" value="DDE_Tnp_IS1595"/>
    <property type="match status" value="1"/>
</dbReference>
<reference evidence="3" key="1">
    <citation type="submission" date="2019-05" db="EMBL/GenBank/DDBJ databases">
        <title>Complete genome sequencing of Absiella argi strain JCM 30884.</title>
        <authorList>
            <person name="Sakamoto M."/>
            <person name="Murakami T."/>
            <person name="Mori H."/>
        </authorList>
    </citation>
    <scope>NUCLEOTIDE SEQUENCE [LARGE SCALE GENOMIC DNA]</scope>
    <source>
        <strain evidence="3">JCM 30884</strain>
    </source>
</reference>